<evidence type="ECO:0000256" key="1">
    <source>
        <dbReference type="SAM" id="MobiDB-lite"/>
    </source>
</evidence>
<feature type="compositionally biased region" description="Basic residues" evidence="1">
    <location>
        <begin position="1"/>
        <end position="12"/>
    </location>
</feature>
<dbReference type="RefSeq" id="WP_280730493.1">
    <property type="nucleotide sequence ID" value="NZ_CP120367.1"/>
</dbReference>
<evidence type="ECO:0000313" key="2">
    <source>
        <dbReference type="EMBL" id="WEX79792.1"/>
    </source>
</evidence>
<name>A0ABY8CNQ1_9HYPH</name>
<gene>
    <name evidence="2" type="ORF">PYH38_001149</name>
</gene>
<accession>A0ABY8CNQ1</accession>
<sequence>MHGGHHHNHHSRHDHDHGDDHDHHQHGGPGHNRQRGTLQWQVPHRPESEDLSLPLQRDLDLVEASFVENFARATDRTSFLRLSGIPFVGLDGSGKALHLLCVEVADRTDVGAVVPLLGGTGVRYDPLPSRMTSRRHDLGFLYHDGRSTLRLSFAEARKLEDRTDASHFDIEPTE</sequence>
<feature type="compositionally biased region" description="Basic and acidic residues" evidence="1">
    <location>
        <begin position="13"/>
        <end position="25"/>
    </location>
</feature>
<dbReference type="EMBL" id="CP120370">
    <property type="protein sequence ID" value="WEX79792.1"/>
    <property type="molecule type" value="Genomic_DNA"/>
</dbReference>
<feature type="region of interest" description="Disordered" evidence="1">
    <location>
        <begin position="1"/>
        <end position="36"/>
    </location>
</feature>
<keyword evidence="3" id="KW-1185">Reference proteome</keyword>
<evidence type="ECO:0000313" key="3">
    <source>
        <dbReference type="Proteomes" id="UP001235547"/>
    </source>
</evidence>
<proteinExistence type="predicted"/>
<organism evidence="2 3">
    <name type="scientific">Sinorhizobium numidicum</name>
    <dbReference type="NCBI Taxonomy" id="680248"/>
    <lineage>
        <taxon>Bacteria</taxon>
        <taxon>Pseudomonadati</taxon>
        <taxon>Pseudomonadota</taxon>
        <taxon>Alphaproteobacteria</taxon>
        <taxon>Hyphomicrobiales</taxon>
        <taxon>Rhizobiaceae</taxon>
        <taxon>Sinorhizobium/Ensifer group</taxon>
        <taxon>Sinorhizobium</taxon>
    </lineage>
</organism>
<protein>
    <submittedName>
        <fullName evidence="2">Uncharacterized protein</fullName>
    </submittedName>
</protein>
<dbReference type="Proteomes" id="UP001235547">
    <property type="component" value="Chromosome 2"/>
</dbReference>
<reference evidence="2 3" key="1">
    <citation type="submission" date="2023-03" db="EMBL/GenBank/DDBJ databases">
        <authorList>
            <person name="Kaur S."/>
            <person name="Espinosa-Saiz D."/>
            <person name="Velazquez E."/>
            <person name="Menendez E."/>
            <person name="diCenzo G.C."/>
        </authorList>
    </citation>
    <scope>NUCLEOTIDE SEQUENCE [LARGE SCALE GENOMIC DNA]</scope>
    <source>
        <strain evidence="2 3">LMG 27395</strain>
    </source>
</reference>